<feature type="signal peptide" evidence="2">
    <location>
        <begin position="1"/>
        <end position="26"/>
    </location>
</feature>
<feature type="transmembrane region" description="Helical" evidence="1">
    <location>
        <begin position="171"/>
        <end position="192"/>
    </location>
</feature>
<feature type="transmembrane region" description="Helical" evidence="1">
    <location>
        <begin position="302"/>
        <end position="320"/>
    </location>
</feature>
<evidence type="ECO:0000256" key="2">
    <source>
        <dbReference type="SAM" id="SignalP"/>
    </source>
</evidence>
<name>A0ABW0R399_9BACL</name>
<dbReference type="Proteomes" id="UP001596108">
    <property type="component" value="Unassembled WGS sequence"/>
</dbReference>
<feature type="transmembrane region" description="Helical" evidence="1">
    <location>
        <begin position="212"/>
        <end position="238"/>
    </location>
</feature>
<comment type="caution">
    <text evidence="3">The sequence shown here is derived from an EMBL/GenBank/DDBJ whole genome shotgun (WGS) entry which is preliminary data.</text>
</comment>
<organism evidence="3 4">
    <name type="scientific">Cohnella yongneupensis</name>
    <dbReference type="NCBI Taxonomy" id="425006"/>
    <lineage>
        <taxon>Bacteria</taxon>
        <taxon>Bacillati</taxon>
        <taxon>Bacillota</taxon>
        <taxon>Bacilli</taxon>
        <taxon>Bacillales</taxon>
        <taxon>Paenibacillaceae</taxon>
        <taxon>Cohnella</taxon>
    </lineage>
</organism>
<proteinExistence type="predicted"/>
<accession>A0ABW0R399</accession>
<feature type="transmembrane region" description="Helical" evidence="1">
    <location>
        <begin position="259"/>
        <end position="277"/>
    </location>
</feature>
<keyword evidence="1" id="KW-0812">Transmembrane</keyword>
<keyword evidence="2" id="KW-0732">Signal</keyword>
<sequence length="481" mass="54483">MRTNKLPFLFGALVVMAMLSMVPNNSYNDPDTFWHIELGRYMLQHHMVLHHAIHTYAGSALPYIPHEFGFQIVIALLYNAFGWPGIFILTSSSLYFLIWGLYRLAAVSRKELRYDEPPALVVAIVIAVAICVYYYYFTSRPQMISSGLIVWFFVFLREYRMSGKVKTVALLILLSVLIANVHAGVWPVVAVFTGMAALEEIAEKRLTKKRLAAFVAVSVSGLFNVGGWRSILYILTVTQHHFNLLINEWKPIQFTSFDNLPRLIALLFFAAILPYSIHKKLFRTFVMLGVLYLGVSNYKQNLFLWLFIPYFAATAVEAVPKLRVMQFRIGQRSFLACAASGLILLTAYASIHPTTINAVKYPVEEMTYVLQQTPAGDRPKVMAHYGSSGYVMYRGGDVLTDGRQDPFITDASRGALGWTAFERSMYGFSDRLPDIVRADKPDYLLARSTESRTLLDDWAKRYGAPVFKGKYGSVFRISPSQ</sequence>
<feature type="transmembrane region" description="Helical" evidence="1">
    <location>
        <begin position="68"/>
        <end position="98"/>
    </location>
</feature>
<evidence type="ECO:0008006" key="5">
    <source>
        <dbReference type="Google" id="ProtNLM"/>
    </source>
</evidence>
<evidence type="ECO:0000313" key="4">
    <source>
        <dbReference type="Proteomes" id="UP001596108"/>
    </source>
</evidence>
<dbReference type="EMBL" id="JBHSNC010000038">
    <property type="protein sequence ID" value="MFC5530247.1"/>
    <property type="molecule type" value="Genomic_DNA"/>
</dbReference>
<reference evidence="4" key="1">
    <citation type="journal article" date="2019" name="Int. J. Syst. Evol. Microbiol.">
        <title>The Global Catalogue of Microorganisms (GCM) 10K type strain sequencing project: providing services to taxonomists for standard genome sequencing and annotation.</title>
        <authorList>
            <consortium name="The Broad Institute Genomics Platform"/>
            <consortium name="The Broad Institute Genome Sequencing Center for Infectious Disease"/>
            <person name="Wu L."/>
            <person name="Ma J."/>
        </authorList>
    </citation>
    <scope>NUCLEOTIDE SEQUENCE [LARGE SCALE GENOMIC DNA]</scope>
    <source>
        <strain evidence="4">CGMCC 1.18578</strain>
    </source>
</reference>
<gene>
    <name evidence="3" type="ORF">ACFPQ4_12490</name>
</gene>
<feature type="chain" id="PRO_5045731868" description="Glycosyltransferase RgtA/B/C/D-like domain-containing protein" evidence="2">
    <location>
        <begin position="27"/>
        <end position="481"/>
    </location>
</feature>
<evidence type="ECO:0000256" key="1">
    <source>
        <dbReference type="SAM" id="Phobius"/>
    </source>
</evidence>
<keyword evidence="1" id="KW-0472">Membrane</keyword>
<evidence type="ECO:0000313" key="3">
    <source>
        <dbReference type="EMBL" id="MFC5530247.1"/>
    </source>
</evidence>
<keyword evidence="4" id="KW-1185">Reference proteome</keyword>
<feature type="transmembrane region" description="Helical" evidence="1">
    <location>
        <begin position="332"/>
        <end position="351"/>
    </location>
</feature>
<feature type="transmembrane region" description="Helical" evidence="1">
    <location>
        <begin position="119"/>
        <end position="137"/>
    </location>
</feature>
<keyword evidence="1" id="KW-1133">Transmembrane helix</keyword>
<protein>
    <recommendedName>
        <fullName evidence="5">Glycosyltransferase RgtA/B/C/D-like domain-containing protein</fullName>
    </recommendedName>
</protein>
<dbReference type="RefSeq" id="WP_378112186.1">
    <property type="nucleotide sequence ID" value="NZ_JBHSNC010000038.1"/>
</dbReference>